<evidence type="ECO:0000313" key="4">
    <source>
        <dbReference type="Proteomes" id="UP000823561"/>
    </source>
</evidence>
<evidence type="ECO:0000256" key="2">
    <source>
        <dbReference type="SAM" id="MobiDB-lite"/>
    </source>
</evidence>
<dbReference type="PANTHER" id="PTHR46108:SF3">
    <property type="entry name" value="WD REPEAT- AND FYVE DOMAIN-CONTAINING PROTEIN 4"/>
    <property type="match status" value="1"/>
</dbReference>
<evidence type="ECO:0000313" key="3">
    <source>
        <dbReference type="EMBL" id="KAG5266358.1"/>
    </source>
</evidence>
<protein>
    <submittedName>
        <fullName evidence="3">Uncharacterized protein</fullName>
    </submittedName>
</protein>
<dbReference type="EMBL" id="JADWDJ010000018">
    <property type="protein sequence ID" value="KAG5266358.1"/>
    <property type="molecule type" value="Genomic_DNA"/>
</dbReference>
<keyword evidence="4" id="KW-1185">Reference proteome</keyword>
<organism evidence="3 4">
    <name type="scientific">Alosa alosa</name>
    <name type="common">allis shad</name>
    <dbReference type="NCBI Taxonomy" id="278164"/>
    <lineage>
        <taxon>Eukaryota</taxon>
        <taxon>Metazoa</taxon>
        <taxon>Chordata</taxon>
        <taxon>Craniata</taxon>
        <taxon>Vertebrata</taxon>
        <taxon>Euteleostomi</taxon>
        <taxon>Actinopterygii</taxon>
        <taxon>Neopterygii</taxon>
        <taxon>Teleostei</taxon>
        <taxon>Clupei</taxon>
        <taxon>Clupeiformes</taxon>
        <taxon>Clupeoidei</taxon>
        <taxon>Clupeidae</taxon>
        <taxon>Alosa</taxon>
    </lineage>
</organism>
<dbReference type="InterPro" id="IPR016024">
    <property type="entry name" value="ARM-type_fold"/>
</dbReference>
<keyword evidence="1" id="KW-0853">WD repeat</keyword>
<proteinExistence type="predicted"/>
<dbReference type="PANTHER" id="PTHR46108">
    <property type="entry name" value="BLUE CHEESE"/>
    <property type="match status" value="1"/>
</dbReference>
<dbReference type="GO" id="GO:0019882">
    <property type="term" value="P:antigen processing and presentation"/>
    <property type="evidence" value="ECO:0007669"/>
    <property type="project" value="TreeGrafter"/>
</dbReference>
<dbReference type="Proteomes" id="UP000823561">
    <property type="component" value="Chromosome 18"/>
</dbReference>
<feature type="region of interest" description="Disordered" evidence="2">
    <location>
        <begin position="637"/>
        <end position="663"/>
    </location>
</feature>
<reference evidence="3" key="1">
    <citation type="submission" date="2020-10" db="EMBL/GenBank/DDBJ databases">
        <title>Chromosome-scale genome assembly of the Allis shad, Alosa alosa.</title>
        <authorList>
            <person name="Margot Z."/>
            <person name="Christophe K."/>
            <person name="Cabau C."/>
            <person name="Louis A."/>
            <person name="Berthelot C."/>
            <person name="Parey E."/>
            <person name="Roest Crollius H."/>
            <person name="Montfort J."/>
            <person name="Robinson-Rechavi M."/>
            <person name="Bucao C."/>
            <person name="Bouchez O."/>
            <person name="Gislard M."/>
            <person name="Lluch J."/>
            <person name="Milhes M."/>
            <person name="Lampietro C."/>
            <person name="Lopez Roques C."/>
            <person name="Donnadieu C."/>
            <person name="Braasch I."/>
            <person name="Desvignes T."/>
            <person name="Postlethwait J."/>
            <person name="Bobe J."/>
            <person name="Guiguen Y."/>
        </authorList>
    </citation>
    <scope>NUCLEOTIDE SEQUENCE</scope>
    <source>
        <strain evidence="3">M-15738</strain>
        <tissue evidence="3">Blood</tissue>
    </source>
</reference>
<gene>
    <name evidence="3" type="ORF">AALO_G00230120</name>
</gene>
<dbReference type="AlphaFoldDB" id="A0AAV6FU40"/>
<feature type="compositionally biased region" description="Polar residues" evidence="2">
    <location>
        <begin position="640"/>
        <end position="651"/>
    </location>
</feature>
<evidence type="ECO:0000256" key="1">
    <source>
        <dbReference type="ARBA" id="ARBA00022574"/>
    </source>
</evidence>
<name>A0AAV6FU40_9TELE</name>
<accession>A0AAV6FU40</accession>
<dbReference type="InterPro" id="IPR051944">
    <property type="entry name" value="BEACH_domain_protein"/>
</dbReference>
<comment type="caution">
    <text evidence="3">The sequence shown here is derived from an EMBL/GenBank/DDBJ whole genome shotgun (WGS) entry which is preliminary data.</text>
</comment>
<sequence>MTVLRWPLSAAHSRFVRGYLHTGAMERINKETGELSASGEVEAGACSSHRKEAQAWARTQAQSMSARLMAEQVPGGANGSCWLQHTAQLPAQQCEEHLMRVLPLYIQVSESSNALDDVDLKTLASQVCATLVHHIQDRLNQRPAGSPWQELAQFFRRQKHWRLAAAEGPLTALCSTDCGDCSSEVWPACSIGEVSVCVVACSALHQEVADQPGGAGFRQLLIQVILQHCRQLCFVEELVEAQELQCVIISMTTLWDQCSSSWRRQASRVLRAVSAAQARNTVPVLQAKNCMRLCIQNLKRISGVVPVVESCVVPGSGLVEVASEAGPKMVPGSVLAEVAVSVFCFIRDSYQLSPALFEEFESNDGYGVLQTILERCEEEVCVEGFQPVEDLLGLISSLTLFGRSELKVALCVTNPQPPGFKFIPSLTKGNEQQVEEKDRRLTASMLRLVAALAMRSIRNTVCIRDRGMVPYVKVFLDDEEFRAPALNILEQLAEVNPDEYMSSVIGALCSATHTEHTLKIHLLQSVLKVLESPSSWAAFRVAGAFEGLLSLVAGPPRWAPRSRAAARVIAGGRHGASELVLLALHTMATAVHLDPLVVLTETPSPPLPPALLDCLRLLGYLEQFATGVSLEPPEVIAEGQRSTGQRSTQQPAEEGEPQGRVRGVALSVSSVTSDISSRFTCDQTILHPAAIRLIIILLPRVYHHSDPQLSVEVQYAVADHVQMLLRSERNRQIMCEGDLLSELLTHCPHMLLTPTLPLHLPAVRILEKLASQSISPANLRRYLCLGNPFLCSENSVSPQPTAANDEPCSEVKDMKKDVRKLKKSFSLLSSSPHSGSALPLHQIISLVS</sequence>
<dbReference type="SUPFAM" id="SSF48371">
    <property type="entry name" value="ARM repeat"/>
    <property type="match status" value="1"/>
</dbReference>